<sequence length="340" mass="35628">MLGNAMSSGRVRTRRAALGLALTVAAVTAVSGCSALGSDSSNASSNGGGLEKSKIKVSIMPTTDLAPFWLAQDNGYFKAEGLEVEQVVAKSGQESMQKAISGEVDIALSTYTPFFVAKSKGVADIQLVADGTSVNAKSNAIVTVPTSPVKTVGDLAGRRIAITALNTASDILTKSVMKDHNVDYSKVTWVPVQLPNMAAALKDNQVDAAYMPEPQLSQAAKVVGATPVIDINTGATQDFPLTGYGSTTKWVQGNPKTLAAFQRAMKKATSEALADRSKVEPLLVKYAKIDEDTAKLLTLPGYGSVLDARRLQRVPDLLLQMGVITSKVDAAPMIAPQATS</sequence>
<feature type="signal peptide" evidence="4">
    <location>
        <begin position="1"/>
        <end position="35"/>
    </location>
</feature>
<dbReference type="Proteomes" id="UP000215199">
    <property type="component" value="Unassembled WGS sequence"/>
</dbReference>
<dbReference type="EMBL" id="NMUL01000024">
    <property type="protein sequence ID" value="OXM65098.1"/>
    <property type="molecule type" value="Genomic_DNA"/>
</dbReference>
<evidence type="ECO:0000313" key="7">
    <source>
        <dbReference type="Proteomes" id="UP000215199"/>
    </source>
</evidence>
<accession>A0A229T1I3</accession>
<evidence type="ECO:0000256" key="4">
    <source>
        <dbReference type="SAM" id="SignalP"/>
    </source>
</evidence>
<protein>
    <submittedName>
        <fullName evidence="6">Sulfonate ABC transporter substrate-binding protein</fullName>
    </submittedName>
</protein>
<keyword evidence="3 4" id="KW-0732">Signal</keyword>
<dbReference type="PANTHER" id="PTHR30024:SF47">
    <property type="entry name" value="TAURINE-BINDING PERIPLASMIC PROTEIN"/>
    <property type="match status" value="1"/>
</dbReference>
<dbReference type="OrthoDB" id="8892982at2"/>
<evidence type="ECO:0000259" key="5">
    <source>
        <dbReference type="SMART" id="SM00062"/>
    </source>
</evidence>
<dbReference type="SUPFAM" id="SSF53850">
    <property type="entry name" value="Periplasmic binding protein-like II"/>
    <property type="match status" value="1"/>
</dbReference>
<dbReference type="SMART" id="SM00062">
    <property type="entry name" value="PBPb"/>
    <property type="match status" value="1"/>
</dbReference>
<dbReference type="PANTHER" id="PTHR30024">
    <property type="entry name" value="ALIPHATIC SULFONATES-BINDING PROTEIN-RELATED"/>
    <property type="match status" value="1"/>
</dbReference>
<dbReference type="InterPro" id="IPR001638">
    <property type="entry name" value="Solute-binding_3/MltF_N"/>
</dbReference>
<dbReference type="AlphaFoldDB" id="A0A229T1I3"/>
<proteinExistence type="inferred from homology"/>
<dbReference type="Gene3D" id="3.40.190.10">
    <property type="entry name" value="Periplasmic binding protein-like II"/>
    <property type="match status" value="2"/>
</dbReference>
<evidence type="ECO:0000256" key="1">
    <source>
        <dbReference type="ARBA" id="ARBA00004418"/>
    </source>
</evidence>
<comment type="similarity">
    <text evidence="2">Belongs to the bacterial solute-binding protein SsuA/TauA family.</text>
</comment>
<comment type="caution">
    <text evidence="6">The sequence shown here is derived from an EMBL/GenBank/DDBJ whole genome shotgun (WGS) entry which is preliminary data.</text>
</comment>
<evidence type="ECO:0000256" key="3">
    <source>
        <dbReference type="ARBA" id="ARBA00022729"/>
    </source>
</evidence>
<feature type="chain" id="PRO_5039383333" evidence="4">
    <location>
        <begin position="36"/>
        <end position="340"/>
    </location>
</feature>
<dbReference type="Pfam" id="PF09084">
    <property type="entry name" value="NMT1"/>
    <property type="match status" value="1"/>
</dbReference>
<dbReference type="InterPro" id="IPR015168">
    <property type="entry name" value="SsuA/THI5"/>
</dbReference>
<feature type="domain" description="Solute-binding protein family 3/N-terminal" evidence="5">
    <location>
        <begin position="54"/>
        <end position="290"/>
    </location>
</feature>
<gene>
    <name evidence="6" type="ORF">CF165_25020</name>
</gene>
<name>A0A229T1I3_9PSEU</name>
<dbReference type="GO" id="GO:0042597">
    <property type="term" value="C:periplasmic space"/>
    <property type="evidence" value="ECO:0007669"/>
    <property type="project" value="UniProtKB-SubCell"/>
</dbReference>
<reference evidence="7" key="1">
    <citation type="submission" date="2017-07" db="EMBL/GenBank/DDBJ databases">
        <title>Comparative genome mining reveals phylogenetic distribution patterns of secondary metabolites in Amycolatopsis.</title>
        <authorList>
            <person name="Adamek M."/>
            <person name="Alanjary M."/>
            <person name="Sales-Ortells H."/>
            <person name="Goodfellow M."/>
            <person name="Bull A.T."/>
            <person name="Kalinowski J."/>
            <person name="Ziemert N."/>
        </authorList>
    </citation>
    <scope>NUCLEOTIDE SEQUENCE [LARGE SCALE GENOMIC DNA]</scope>
    <source>
        <strain evidence="7">H5</strain>
    </source>
</reference>
<organism evidence="6 7">
    <name type="scientific">Amycolatopsis vastitatis</name>
    <dbReference type="NCBI Taxonomy" id="1905142"/>
    <lineage>
        <taxon>Bacteria</taxon>
        <taxon>Bacillati</taxon>
        <taxon>Actinomycetota</taxon>
        <taxon>Actinomycetes</taxon>
        <taxon>Pseudonocardiales</taxon>
        <taxon>Pseudonocardiaceae</taxon>
        <taxon>Amycolatopsis</taxon>
    </lineage>
</organism>
<comment type="subcellular location">
    <subcellularLocation>
        <location evidence="1">Periplasm</location>
    </subcellularLocation>
</comment>
<keyword evidence="7" id="KW-1185">Reference proteome</keyword>
<evidence type="ECO:0000313" key="6">
    <source>
        <dbReference type="EMBL" id="OXM65098.1"/>
    </source>
</evidence>
<evidence type="ECO:0000256" key="2">
    <source>
        <dbReference type="ARBA" id="ARBA00010742"/>
    </source>
</evidence>